<dbReference type="InterPro" id="IPR005607">
    <property type="entry name" value="BSD_dom"/>
</dbReference>
<dbReference type="SMART" id="SM00751">
    <property type="entry name" value="BSD"/>
    <property type="match status" value="1"/>
</dbReference>
<feature type="domain" description="BSD" evidence="1">
    <location>
        <begin position="61"/>
        <end position="117"/>
    </location>
</feature>
<evidence type="ECO:0000259" key="1">
    <source>
        <dbReference type="PROSITE" id="PS50858"/>
    </source>
</evidence>
<dbReference type="SUPFAM" id="SSF140383">
    <property type="entry name" value="BSD domain-like"/>
    <property type="match status" value="1"/>
</dbReference>
<accession>A0A1J4MT69</accession>
<proteinExistence type="predicted"/>
<evidence type="ECO:0000313" key="2">
    <source>
        <dbReference type="EMBL" id="OII77449.1"/>
    </source>
</evidence>
<evidence type="ECO:0000313" key="3">
    <source>
        <dbReference type="Proteomes" id="UP000186804"/>
    </source>
</evidence>
<dbReference type="OrthoDB" id="47923at2759"/>
<dbReference type="EMBL" id="LRBS01000037">
    <property type="protein sequence ID" value="OII77449.1"/>
    <property type="molecule type" value="Genomic_DNA"/>
</dbReference>
<sequence length="592" mass="68719">MKDFDETLQDHVFPWFHIVQWASEDLPINTVLKWNYKTIKKKVEELTIDTNEFLKNCQSYKIDNFSLDDDQTPYAEWAAALLVLIPSLSNIRYELVPRRMNENLFWQRYFSTIRSIIISDVIFSTEDVNDNDTKINNTSLCNTDLYNKDIGYGKDNILPDHANDTNGRASTYNTGESELRKSNNIMSNIGGNEEHCCNYSQDINILKEMSLDTEKVDIKDTFLHSNDEETRTLDNLPVIQSDNVIIEPIYGTDILCSENIEDKVNTYETTNQDHNNTLEIDKSLYIDSISEGKYEMVGNVENRHGFEDSIQHKEVNNEVQITSEVIDENLDKQKFKCMGSFNIETETKHINTNEELMTLNKHNQYHIHNNQEPYLCTKQPNIEYNDNYSSNFSQVLLYSKLSNSLSINKELEKEQSHLEDVLHDINESNWDNNDIDKINTEDKGINKDFVSNNIDIVTDTKTSYPLVLSATRKNIYMDEINLLSIQNNVKSTDNKELINSNSQMTNLNNDLDHTDITNQDLTYLNDLEVIYKNETEIMSDNQSTDNWNYDLNSKSIQENEFSRALSNDTIHDLVQSKDHMEDLQQIHGNITL</sequence>
<dbReference type="VEuPathDB" id="CryptoDB:cand_009400"/>
<dbReference type="GeneID" id="92365125"/>
<dbReference type="Pfam" id="PF03909">
    <property type="entry name" value="BSD"/>
    <property type="match status" value="1"/>
</dbReference>
<dbReference type="RefSeq" id="XP_067069295.1">
    <property type="nucleotide sequence ID" value="XM_067211180.1"/>
</dbReference>
<gene>
    <name evidence="2" type="ORF">cand_009400</name>
</gene>
<keyword evidence="3" id="KW-1185">Reference proteome</keyword>
<protein>
    <submittedName>
        <fullName evidence="2">BSD domain-containing protein</fullName>
    </submittedName>
</protein>
<dbReference type="AlphaFoldDB" id="A0A1J4MT69"/>
<dbReference type="InterPro" id="IPR035925">
    <property type="entry name" value="BSD_dom_sf"/>
</dbReference>
<reference evidence="2 3" key="1">
    <citation type="submission" date="2016-10" db="EMBL/GenBank/DDBJ databases">
        <title>Reductive evolution of mitochondrial metabolism and differential evolution of invasion-related proteins in Cryptosporidium.</title>
        <authorList>
            <person name="Liu S."/>
            <person name="Roellig D.M."/>
            <person name="Guo Y."/>
            <person name="Li N."/>
            <person name="Frace M.A."/>
            <person name="Tang K."/>
            <person name="Zhang L."/>
            <person name="Feng Y."/>
            <person name="Xiao L."/>
        </authorList>
    </citation>
    <scope>NUCLEOTIDE SEQUENCE [LARGE SCALE GENOMIC DNA]</scope>
    <source>
        <strain evidence="2">30847</strain>
    </source>
</reference>
<comment type="caution">
    <text evidence="2">The sequence shown here is derived from an EMBL/GenBank/DDBJ whole genome shotgun (WGS) entry which is preliminary data.</text>
</comment>
<dbReference type="Proteomes" id="UP000186804">
    <property type="component" value="Unassembled WGS sequence"/>
</dbReference>
<name>A0A1J4MT69_9CRYT</name>
<dbReference type="Gene3D" id="1.10.3970.10">
    <property type="entry name" value="BSD domain"/>
    <property type="match status" value="1"/>
</dbReference>
<dbReference type="PROSITE" id="PS50858">
    <property type="entry name" value="BSD"/>
    <property type="match status" value="1"/>
</dbReference>
<organism evidence="2 3">
    <name type="scientific">Cryptosporidium andersoni</name>
    <dbReference type="NCBI Taxonomy" id="117008"/>
    <lineage>
        <taxon>Eukaryota</taxon>
        <taxon>Sar</taxon>
        <taxon>Alveolata</taxon>
        <taxon>Apicomplexa</taxon>
        <taxon>Conoidasida</taxon>
        <taxon>Coccidia</taxon>
        <taxon>Eucoccidiorida</taxon>
        <taxon>Eimeriorina</taxon>
        <taxon>Cryptosporidiidae</taxon>
        <taxon>Cryptosporidium</taxon>
    </lineage>
</organism>